<dbReference type="EMBL" id="CP108264">
    <property type="protein sequence ID" value="WTU74453.1"/>
    <property type="molecule type" value="Genomic_DNA"/>
</dbReference>
<evidence type="ECO:0000256" key="1">
    <source>
        <dbReference type="ARBA" id="ARBA00004947"/>
    </source>
</evidence>
<dbReference type="InterPro" id="IPR036291">
    <property type="entry name" value="NAD(P)-bd_dom_sf"/>
</dbReference>
<dbReference type="InterPro" id="IPR001509">
    <property type="entry name" value="Epimerase_deHydtase"/>
</dbReference>
<evidence type="ECO:0000256" key="5">
    <source>
        <dbReference type="ARBA" id="ARBA00033067"/>
    </source>
</evidence>
<comment type="pathway">
    <text evidence="1">Carbohydrate metabolism; galactose metabolism.</text>
</comment>
<evidence type="ECO:0000256" key="3">
    <source>
        <dbReference type="ARBA" id="ARBA00018569"/>
    </source>
</evidence>
<accession>A0AAU2JSL1</accession>
<feature type="domain" description="NAD-dependent epimerase/dehydratase" evidence="6">
    <location>
        <begin position="11"/>
        <end position="242"/>
    </location>
</feature>
<name>A0AAU2JSL1_9ACTN</name>
<dbReference type="Pfam" id="PF01370">
    <property type="entry name" value="Epimerase"/>
    <property type="match status" value="1"/>
</dbReference>
<evidence type="ECO:0000256" key="2">
    <source>
        <dbReference type="ARBA" id="ARBA00007637"/>
    </source>
</evidence>
<proteinExistence type="inferred from homology"/>
<dbReference type="PANTHER" id="PTHR43725:SF53">
    <property type="entry name" value="UDP-ARABINOSE 4-EPIMERASE 1"/>
    <property type="match status" value="1"/>
</dbReference>
<protein>
    <recommendedName>
        <fullName evidence="3">UDP-glucose 4-epimerase</fullName>
    </recommendedName>
    <alternativeName>
        <fullName evidence="5">Galactowaldenase</fullName>
    </alternativeName>
    <alternativeName>
        <fullName evidence="4">UDP-galactose 4-epimerase</fullName>
    </alternativeName>
</protein>
<sequence length="319" mass="33149">MSVTRPPLPRVAVLGATGFIGRALCATLDERGHGLLAIARKAPAAVLPGEFAAFDLTVDPPAELAALLTEHRIDVVVNAAGGMWGLTDEQMVPANLGMVTRLLESFEAMAKAPRLVQIGTVHEYGTFPVGVTYTEDSPARPSTVYGQLKLQATELIAEAVRDQGLDAVVLRLGNVIGAGQPGHSLLGVMAGKLAEGRAAGGAELSLMPLTAQREFLHLQDGIDAMVAALAPAGPCPPVLNLGLGRATSARELVELLIEESGVPTRVTEVPAPGGGGPETEWHQLDISATERALGWKPVRSLRDAVADLWKAACPVGAGV</sequence>
<organism evidence="7">
    <name type="scientific">Streptomyces sp. NBC_00049</name>
    <dbReference type="NCBI Taxonomy" id="2903617"/>
    <lineage>
        <taxon>Bacteria</taxon>
        <taxon>Bacillati</taxon>
        <taxon>Actinomycetota</taxon>
        <taxon>Actinomycetes</taxon>
        <taxon>Kitasatosporales</taxon>
        <taxon>Streptomycetaceae</taxon>
        <taxon>Streptomyces</taxon>
    </lineage>
</organism>
<comment type="similarity">
    <text evidence="2">Belongs to the NAD(P)-dependent epimerase/dehydratase family.</text>
</comment>
<dbReference type="SUPFAM" id="SSF51735">
    <property type="entry name" value="NAD(P)-binding Rossmann-fold domains"/>
    <property type="match status" value="1"/>
</dbReference>
<evidence type="ECO:0000313" key="7">
    <source>
        <dbReference type="EMBL" id="WTU74453.1"/>
    </source>
</evidence>
<dbReference type="AlphaFoldDB" id="A0AAU2JSL1"/>
<evidence type="ECO:0000256" key="4">
    <source>
        <dbReference type="ARBA" id="ARBA00031367"/>
    </source>
</evidence>
<gene>
    <name evidence="7" type="ORF">OG327_14595</name>
</gene>
<dbReference type="PANTHER" id="PTHR43725">
    <property type="entry name" value="UDP-GLUCOSE 4-EPIMERASE"/>
    <property type="match status" value="1"/>
</dbReference>
<evidence type="ECO:0000259" key="6">
    <source>
        <dbReference type="Pfam" id="PF01370"/>
    </source>
</evidence>
<dbReference type="Gene3D" id="3.40.50.720">
    <property type="entry name" value="NAD(P)-binding Rossmann-like Domain"/>
    <property type="match status" value="1"/>
</dbReference>
<reference evidence="7" key="1">
    <citation type="submission" date="2022-10" db="EMBL/GenBank/DDBJ databases">
        <title>The complete genomes of actinobacterial strains from the NBC collection.</title>
        <authorList>
            <person name="Joergensen T.S."/>
            <person name="Alvarez Arevalo M."/>
            <person name="Sterndorff E.B."/>
            <person name="Faurdal D."/>
            <person name="Vuksanovic O."/>
            <person name="Mourched A.-S."/>
            <person name="Charusanti P."/>
            <person name="Shaw S."/>
            <person name="Blin K."/>
            <person name="Weber T."/>
        </authorList>
    </citation>
    <scope>NUCLEOTIDE SEQUENCE</scope>
    <source>
        <strain evidence="7">NBC_00049</strain>
    </source>
</reference>